<dbReference type="PANTHER" id="PTHR43169:SF2">
    <property type="entry name" value="NAD_GMP SYNTHASE DOMAIN-CONTAINING PROTEIN"/>
    <property type="match status" value="1"/>
</dbReference>
<proteinExistence type="predicted"/>
<dbReference type="InterPro" id="IPR052188">
    <property type="entry name" value="Ni-pincer_cofactor_biosynth"/>
</dbReference>
<sequence>MTKQMIFTDTPPDNYGEPLYKEYLQYCTRCCMPSSNEGMQFDELGICLACRAQEQKMRINWKKSEEVLRETLESYKERSGDNYDCIIPISGGKDSVFQLHVLKKVYGMKPLAVTFNHNWYSEIGRYNLENALEKLEIDHIMFTPNKALVKKLFVKSFYKIGDSCWHCHAGVGAFPLQIAVKFNIPLLIWGESVCESSGRADFRDNVQKFDRDYFTKVSAKLYPEQMIDEEITRKDLKPFELPSFEDIERVGVVGLHLGDYLFWDDERQMEFIKKEYDWREEHRPGHYKGFKGNECKFETLHDHMKYVKRGFGRGTDQASADVRAGLLTREEGFEIAKKYDQQRPAYLDEFLDMANITEEEYNNVLKAMRQGKFRECR</sequence>
<reference evidence="1 2" key="1">
    <citation type="journal article" date="2012" name="Stand. Genomic Sci.">
        <title>Complete genome sequence of the sulfur compounds oxidizing chemolithoautotroph Sulfuricurvum kujiense type strain (YK-1(T)).</title>
        <authorList>
            <person name="Han C."/>
            <person name="Kotsyurbenko O."/>
            <person name="Chertkov O."/>
            <person name="Held B."/>
            <person name="Lapidus A."/>
            <person name="Nolan M."/>
            <person name="Lucas S."/>
            <person name="Hammon N."/>
            <person name="Deshpande S."/>
            <person name="Cheng J.F."/>
            <person name="Tapia R."/>
            <person name="Goodwin L.A."/>
            <person name="Pitluck S."/>
            <person name="Liolios K."/>
            <person name="Pagani I."/>
            <person name="Ivanova N."/>
            <person name="Mavromatis K."/>
            <person name="Mikhailova N."/>
            <person name="Pati A."/>
            <person name="Chen A."/>
            <person name="Palaniappan K."/>
            <person name="Land M."/>
            <person name="Hauser L."/>
            <person name="Chang Y.J."/>
            <person name="Jeffries C.D."/>
            <person name="Brambilla E.M."/>
            <person name="Rohde M."/>
            <person name="Spring S."/>
            <person name="Sikorski J."/>
            <person name="Goker M."/>
            <person name="Woyke T."/>
            <person name="Bristow J."/>
            <person name="Eisen J.A."/>
            <person name="Markowitz V."/>
            <person name="Hugenholtz P."/>
            <person name="Kyrpides N.C."/>
            <person name="Klenk H.P."/>
            <person name="Detter J.C."/>
        </authorList>
    </citation>
    <scope>NUCLEOTIDE SEQUENCE [LARGE SCALE GENOMIC DNA]</scope>
    <source>
        <strain evidence="2">ATCC BAA-921 / DSM 16994 / JCM 11577 / YK-1</strain>
    </source>
</reference>
<dbReference type="SUPFAM" id="SSF52402">
    <property type="entry name" value="Adenine nucleotide alpha hydrolases-like"/>
    <property type="match status" value="1"/>
</dbReference>
<dbReference type="Proteomes" id="UP000008721">
    <property type="component" value="Chromosome"/>
</dbReference>
<dbReference type="KEGG" id="sku:Sulku_0160"/>
<protein>
    <submittedName>
        <fullName evidence="1">N-acetyl sugar amidotransferase</fullName>
    </submittedName>
</protein>
<dbReference type="Gene3D" id="3.40.50.620">
    <property type="entry name" value="HUPs"/>
    <property type="match status" value="1"/>
</dbReference>
<dbReference type="OrthoDB" id="5366152at2"/>
<dbReference type="STRING" id="709032.Sulku_0160"/>
<gene>
    <name evidence="1" type="ordered locus">Sulku_0160</name>
</gene>
<dbReference type="PANTHER" id="PTHR43169">
    <property type="entry name" value="EXSB FAMILY PROTEIN"/>
    <property type="match status" value="1"/>
</dbReference>
<dbReference type="AlphaFoldDB" id="E4TXD0"/>
<dbReference type="EMBL" id="CP002355">
    <property type="protein sequence ID" value="ADR32827.1"/>
    <property type="molecule type" value="Genomic_DNA"/>
</dbReference>
<organism evidence="1 2">
    <name type="scientific">Sulfuricurvum kujiense (strain ATCC BAA-921 / DSM 16994 / JCM 11577 / YK-1)</name>
    <dbReference type="NCBI Taxonomy" id="709032"/>
    <lineage>
        <taxon>Bacteria</taxon>
        <taxon>Pseudomonadati</taxon>
        <taxon>Campylobacterota</taxon>
        <taxon>Epsilonproteobacteria</taxon>
        <taxon>Campylobacterales</taxon>
        <taxon>Sulfurimonadaceae</taxon>
        <taxon>Sulfuricurvum</taxon>
    </lineage>
</organism>
<dbReference type="RefSeq" id="WP_013459024.1">
    <property type="nucleotide sequence ID" value="NC_014762.1"/>
</dbReference>
<evidence type="ECO:0000313" key="1">
    <source>
        <dbReference type="EMBL" id="ADR32827.1"/>
    </source>
</evidence>
<dbReference type="HOGENOM" id="CLU_056004_1_0_7"/>
<evidence type="ECO:0000313" key="2">
    <source>
        <dbReference type="Proteomes" id="UP000008721"/>
    </source>
</evidence>
<dbReference type="eggNOG" id="COG0037">
    <property type="taxonomic scope" value="Bacteria"/>
</dbReference>
<accession>E4TXD0</accession>
<keyword evidence="2" id="KW-1185">Reference proteome</keyword>
<dbReference type="InterPro" id="IPR014729">
    <property type="entry name" value="Rossmann-like_a/b/a_fold"/>
</dbReference>
<dbReference type="NCBIfam" id="TIGR03573">
    <property type="entry name" value="WbuX"/>
    <property type="match status" value="1"/>
</dbReference>
<dbReference type="InterPro" id="IPR020022">
    <property type="entry name" value="N-acetyl_sugar_amidoTrfase"/>
</dbReference>
<name>E4TXD0_SULKY</name>